<feature type="region of interest" description="Disordered" evidence="19">
    <location>
        <begin position="1"/>
        <end position="28"/>
    </location>
</feature>
<keyword evidence="7 17" id="KW-0436">Ligase</keyword>
<dbReference type="InterPro" id="IPR033128">
    <property type="entry name" value="Adenylosuccin_syn_Lys_AS"/>
</dbReference>
<comment type="similarity">
    <text evidence="3">Belongs to the band 7/mec-2 family. HflK subfamily.</text>
</comment>
<keyword evidence="10 17" id="KW-0479">Metal-binding</keyword>
<dbReference type="GO" id="GO:0004019">
    <property type="term" value="F:adenylosuccinate synthase activity"/>
    <property type="evidence" value="ECO:0007669"/>
    <property type="project" value="UniProtKB-UniRule"/>
</dbReference>
<feature type="binding site" evidence="17">
    <location>
        <begin position="949"/>
        <end position="952"/>
    </location>
    <ligand>
        <name>IMP</name>
        <dbReference type="ChEBI" id="CHEBI:58053"/>
    </ligand>
</feature>
<dbReference type="InterPro" id="IPR042111">
    <property type="entry name" value="Adenylosuccinate_synth_dom3"/>
</dbReference>
<evidence type="ECO:0000256" key="7">
    <source>
        <dbReference type="ARBA" id="ARBA00022598"/>
    </source>
</evidence>
<evidence type="ECO:0000256" key="20">
    <source>
        <dbReference type="SAM" id="Phobius"/>
    </source>
</evidence>
<dbReference type="InterPro" id="IPR045864">
    <property type="entry name" value="aa-tRNA-synth_II/BPL/LPL"/>
</dbReference>
<keyword evidence="6 17" id="KW-0963">Cytoplasm</keyword>
<comment type="subunit">
    <text evidence="5 17">Homodimer.</text>
</comment>
<feature type="transmembrane region" description="Helical" evidence="20">
    <location>
        <begin position="1790"/>
        <end position="1814"/>
    </location>
</feature>
<dbReference type="GO" id="GO:0044208">
    <property type="term" value="P:'de novo' AMP biosynthetic process"/>
    <property type="evidence" value="ECO:0007669"/>
    <property type="project" value="UniProtKB-UniRule"/>
</dbReference>
<feature type="active site" evidence="18">
    <location>
        <position position="1076"/>
    </location>
</feature>
<dbReference type="InterPro" id="IPR025510">
    <property type="entry name" value="DUF4397"/>
</dbReference>
<dbReference type="GO" id="GO:0000105">
    <property type="term" value="P:L-histidine biosynthetic process"/>
    <property type="evidence" value="ECO:0007669"/>
    <property type="project" value="InterPro"/>
</dbReference>
<feature type="active site" description="Proton acceptor" evidence="17">
    <location>
        <position position="949"/>
    </location>
</feature>
<feature type="binding site" evidence="17">
    <location>
        <position position="1079"/>
    </location>
    <ligand>
        <name>IMP</name>
        <dbReference type="ChEBI" id="CHEBI:58053"/>
        <note>ligand shared between dimeric partners</note>
    </ligand>
</feature>
<evidence type="ECO:0000256" key="10">
    <source>
        <dbReference type="ARBA" id="ARBA00022723"/>
    </source>
</evidence>
<dbReference type="Pfam" id="PF08541">
    <property type="entry name" value="ACP_syn_III_C"/>
    <property type="match status" value="1"/>
</dbReference>
<evidence type="ECO:0000256" key="5">
    <source>
        <dbReference type="ARBA" id="ARBA00011738"/>
    </source>
</evidence>
<feature type="binding site" evidence="17">
    <location>
        <begin position="1267"/>
        <end position="1269"/>
    </location>
    <ligand>
        <name>GTP</name>
        <dbReference type="ChEBI" id="CHEBI:37565"/>
    </ligand>
</feature>
<evidence type="ECO:0000256" key="1">
    <source>
        <dbReference type="ARBA" id="ARBA00004141"/>
    </source>
</evidence>
<comment type="caution">
    <text evidence="22">The sequence shown here is derived from an EMBL/GenBank/DDBJ whole genome shotgun (WGS) entry which is preliminary data.</text>
</comment>
<dbReference type="NCBIfam" id="TIGR01933">
    <property type="entry name" value="hflK"/>
    <property type="match status" value="1"/>
</dbReference>
<dbReference type="SUPFAM" id="SSF117892">
    <property type="entry name" value="Band 7/SPFH domain"/>
    <property type="match status" value="2"/>
</dbReference>
<keyword evidence="8" id="KW-0808">Transferase</keyword>
<dbReference type="GO" id="GO:0000287">
    <property type="term" value="F:magnesium ion binding"/>
    <property type="evidence" value="ECO:0007669"/>
    <property type="project" value="UniProtKB-UniRule"/>
</dbReference>
<feature type="binding site" evidence="17">
    <location>
        <position position="949"/>
    </location>
    <ligand>
        <name>Mg(2+)</name>
        <dbReference type="ChEBI" id="CHEBI:18420"/>
    </ligand>
</feature>
<dbReference type="CDD" id="cd03405">
    <property type="entry name" value="SPFH_HflC"/>
    <property type="match status" value="1"/>
</dbReference>
<evidence type="ECO:0000256" key="2">
    <source>
        <dbReference type="ARBA" id="ARBA00004496"/>
    </source>
</evidence>
<feature type="transmembrane region" description="Helical" evidence="20">
    <location>
        <begin position="1872"/>
        <end position="1896"/>
    </location>
</feature>
<dbReference type="Pfam" id="PF01145">
    <property type="entry name" value="Band_7"/>
    <property type="match status" value="2"/>
</dbReference>
<dbReference type="InterPro" id="IPR001107">
    <property type="entry name" value="Band_7"/>
</dbReference>
<dbReference type="InterPro" id="IPR020980">
    <property type="entry name" value="Membrane_HflK_N"/>
</dbReference>
<dbReference type="Proteomes" id="UP000649617">
    <property type="component" value="Unassembled WGS sequence"/>
</dbReference>
<comment type="similarity">
    <text evidence="4">Belongs to the band 7/mec-2 family. HflC subfamily.</text>
</comment>
<comment type="caution">
    <text evidence="17">Lacks conserved residue(s) required for the propagation of feature annotation.</text>
</comment>
<evidence type="ECO:0000256" key="9">
    <source>
        <dbReference type="ARBA" id="ARBA00022692"/>
    </source>
</evidence>
<dbReference type="HAMAP" id="MF_00011">
    <property type="entry name" value="Adenylosucc_synth"/>
    <property type="match status" value="1"/>
</dbReference>
<dbReference type="CDD" id="cd03404">
    <property type="entry name" value="SPFH_HflK"/>
    <property type="match status" value="1"/>
</dbReference>
<dbReference type="GO" id="GO:0005737">
    <property type="term" value="C:cytoplasm"/>
    <property type="evidence" value="ECO:0007669"/>
    <property type="project" value="UniProtKB-SubCell"/>
</dbReference>
<feature type="active site" description="Proton donor" evidence="17">
    <location>
        <position position="977"/>
    </location>
</feature>
<comment type="cofactor">
    <cofactor evidence="17">
        <name>Mg(2+)</name>
        <dbReference type="ChEBI" id="CHEBI:18420"/>
    </cofactor>
    <text evidence="17">Binds 1 Mg(2+) ion per subunit.</text>
</comment>
<dbReference type="HAMAP" id="MF_00125">
    <property type="entry name" value="HisZ"/>
    <property type="match status" value="1"/>
</dbReference>
<dbReference type="Pfam" id="PF08545">
    <property type="entry name" value="ACP_syn_III"/>
    <property type="match status" value="1"/>
</dbReference>
<evidence type="ECO:0000256" key="6">
    <source>
        <dbReference type="ARBA" id="ARBA00022490"/>
    </source>
</evidence>
<comment type="similarity">
    <text evidence="17">Belongs to the adenylosuccinate synthetase family.</text>
</comment>
<feature type="transmembrane region" description="Helical" evidence="20">
    <location>
        <begin position="1903"/>
        <end position="1925"/>
    </location>
</feature>
<keyword evidence="23" id="KW-1185">Reference proteome</keyword>
<keyword evidence="12 17" id="KW-0658">Purine biosynthesis</keyword>
<keyword evidence="9 20" id="KW-0812">Transmembrane</keyword>
<dbReference type="InterPro" id="IPR036013">
    <property type="entry name" value="Band_7/SPFH_dom_sf"/>
</dbReference>
<feature type="binding site" evidence="17">
    <location>
        <position position="1065"/>
    </location>
    <ligand>
        <name>IMP</name>
        <dbReference type="ChEBI" id="CHEBI:58053"/>
    </ligand>
</feature>
<dbReference type="InterPro" id="IPR027417">
    <property type="entry name" value="P-loop_NTPase"/>
</dbReference>
<dbReference type="NCBIfam" id="NF009086">
    <property type="entry name" value="PRK12421.1"/>
    <property type="match status" value="1"/>
</dbReference>
<evidence type="ECO:0000313" key="22">
    <source>
        <dbReference type="EMBL" id="CAE7444024.1"/>
    </source>
</evidence>
<dbReference type="Pfam" id="PF13393">
    <property type="entry name" value="tRNA-synt_His"/>
    <property type="match status" value="1"/>
</dbReference>
<evidence type="ECO:0000256" key="17">
    <source>
        <dbReference type="HAMAP-Rule" id="MF_03125"/>
    </source>
</evidence>
<dbReference type="GO" id="GO:0046040">
    <property type="term" value="P:IMP metabolic process"/>
    <property type="evidence" value="ECO:0007669"/>
    <property type="project" value="TreeGrafter"/>
</dbReference>
<dbReference type="Gene3D" id="1.20.1510.10">
    <property type="entry name" value="Cation efflux protein transmembrane domain"/>
    <property type="match status" value="1"/>
</dbReference>
<dbReference type="Gene3D" id="1.10.300.10">
    <property type="entry name" value="Adenylosuccinate Synthetase, subunit A, domain 2"/>
    <property type="match status" value="1"/>
</dbReference>
<dbReference type="NCBIfam" id="TIGR01297">
    <property type="entry name" value="CDF"/>
    <property type="match status" value="1"/>
</dbReference>
<dbReference type="Gene3D" id="3.30.479.30">
    <property type="entry name" value="Band 7 domain"/>
    <property type="match status" value="2"/>
</dbReference>
<dbReference type="SUPFAM" id="SSF53901">
    <property type="entry name" value="Thiolase-like"/>
    <property type="match status" value="1"/>
</dbReference>
<evidence type="ECO:0000313" key="23">
    <source>
        <dbReference type="Proteomes" id="UP000649617"/>
    </source>
</evidence>
<evidence type="ECO:0000256" key="18">
    <source>
        <dbReference type="PROSITE-ProRule" id="PRU10134"/>
    </source>
</evidence>
<evidence type="ECO:0000256" key="19">
    <source>
        <dbReference type="SAM" id="MobiDB-lite"/>
    </source>
</evidence>
<dbReference type="EC" id="6.3.4.4" evidence="17"/>
<feature type="binding site" evidence="17">
    <location>
        <begin position="976"/>
        <end position="978"/>
    </location>
    <ligand>
        <name>GTP</name>
        <dbReference type="ChEBI" id="CHEBI:37565"/>
    </ligand>
</feature>
<dbReference type="InterPro" id="IPR041715">
    <property type="entry name" value="HisRS-like_core"/>
</dbReference>
<evidence type="ECO:0000256" key="3">
    <source>
        <dbReference type="ARBA" id="ARBA00006971"/>
    </source>
</evidence>
<dbReference type="PANTHER" id="PTHR11846">
    <property type="entry name" value="ADENYLOSUCCINATE SYNTHETASE"/>
    <property type="match status" value="1"/>
</dbReference>
<dbReference type="OrthoDB" id="10265645at2759"/>
<dbReference type="GO" id="GO:0016020">
    <property type="term" value="C:membrane"/>
    <property type="evidence" value="ECO:0007669"/>
    <property type="project" value="UniProtKB-SubCell"/>
</dbReference>
<keyword evidence="16 20" id="KW-0472">Membrane</keyword>
<dbReference type="NCBIfam" id="NF002223">
    <property type="entry name" value="PRK01117.1"/>
    <property type="match status" value="1"/>
</dbReference>
<feature type="binding site" evidence="17">
    <location>
        <position position="1241"/>
    </location>
    <ligand>
        <name>GTP</name>
        <dbReference type="ChEBI" id="CHEBI:37565"/>
    </ligand>
</feature>
<dbReference type="Pfam" id="PF00709">
    <property type="entry name" value="Adenylsucc_synt"/>
    <property type="match status" value="1"/>
</dbReference>
<protein>
    <recommendedName>
        <fullName evidence="17">Adenylosuccinate synthetase</fullName>
        <shortName evidence="17">AMPSase</shortName>
        <shortName evidence="17">AdSS</shortName>
        <ecNumber evidence="17">6.3.4.4</ecNumber>
    </recommendedName>
    <alternativeName>
        <fullName evidence="17">IMP--aspartate ligase</fullName>
    </alternativeName>
</protein>
<dbReference type="GO" id="GO:0004315">
    <property type="term" value="F:3-oxoacyl-[acyl-carrier-protein] synthase activity"/>
    <property type="evidence" value="ECO:0007669"/>
    <property type="project" value="InterPro"/>
</dbReference>
<dbReference type="FunFam" id="1.10.300.10:FF:000001">
    <property type="entry name" value="Adenylosuccinate synthetase"/>
    <property type="match status" value="1"/>
</dbReference>
<dbReference type="GO" id="GO:0008324">
    <property type="term" value="F:monoatomic cation transmembrane transporter activity"/>
    <property type="evidence" value="ECO:0007669"/>
    <property type="project" value="InterPro"/>
</dbReference>
<feature type="transmembrane region" description="Helical" evidence="20">
    <location>
        <begin position="1826"/>
        <end position="1848"/>
    </location>
</feature>
<gene>
    <name evidence="22" type="primary">purA</name>
    <name evidence="22" type="ORF">SPIL2461_LOCUS10811</name>
</gene>
<keyword evidence="11 17" id="KW-0547">Nucleotide-binding</keyword>
<dbReference type="InterPro" id="IPR010200">
    <property type="entry name" value="HflC"/>
</dbReference>
<dbReference type="SUPFAM" id="SSF55681">
    <property type="entry name" value="Class II aaRS and biotin synthetases"/>
    <property type="match status" value="1"/>
</dbReference>
<evidence type="ECO:0000256" key="14">
    <source>
        <dbReference type="ARBA" id="ARBA00022989"/>
    </source>
</evidence>
<dbReference type="Gene3D" id="3.30.930.10">
    <property type="entry name" value="Bira Bifunctional Protein, Domain 2"/>
    <property type="match status" value="1"/>
</dbReference>
<feature type="domain" description="Band 7" evidence="21">
    <location>
        <begin position="340"/>
        <end position="509"/>
    </location>
</feature>
<evidence type="ECO:0000256" key="12">
    <source>
        <dbReference type="ARBA" id="ARBA00022755"/>
    </source>
</evidence>
<dbReference type="InterPro" id="IPR042110">
    <property type="entry name" value="Adenylosuccinate_synth_dom2"/>
</dbReference>
<dbReference type="InterPro" id="IPR042109">
    <property type="entry name" value="Adenylosuccinate_synth_dom1"/>
</dbReference>
<evidence type="ECO:0000256" key="13">
    <source>
        <dbReference type="ARBA" id="ARBA00022842"/>
    </source>
</evidence>
<dbReference type="InterPro" id="IPR013751">
    <property type="entry name" value="ACP_syn_III_N"/>
</dbReference>
<evidence type="ECO:0000256" key="8">
    <source>
        <dbReference type="ARBA" id="ARBA00022679"/>
    </source>
</evidence>
<dbReference type="SMART" id="SM00788">
    <property type="entry name" value="Adenylsucc_synt"/>
    <property type="match status" value="1"/>
</dbReference>
<evidence type="ECO:0000256" key="16">
    <source>
        <dbReference type="ARBA" id="ARBA00023136"/>
    </source>
</evidence>
<dbReference type="Pfam" id="PF01545">
    <property type="entry name" value="Cation_efflux"/>
    <property type="match status" value="1"/>
</dbReference>
<feature type="domain" description="Band 7" evidence="21">
    <location>
        <begin position="76"/>
        <end position="237"/>
    </location>
</feature>
<dbReference type="GO" id="GO:0005525">
    <property type="term" value="F:GTP binding"/>
    <property type="evidence" value="ECO:0007669"/>
    <property type="project" value="UniProtKB-UniRule"/>
</dbReference>
<evidence type="ECO:0000256" key="4">
    <source>
        <dbReference type="ARBA" id="ARBA00007862"/>
    </source>
</evidence>
<dbReference type="EMBL" id="CAJNIZ010020668">
    <property type="protein sequence ID" value="CAE7444024.1"/>
    <property type="molecule type" value="Genomic_DNA"/>
</dbReference>
<dbReference type="InterPro" id="IPR016039">
    <property type="entry name" value="Thiolase-like"/>
</dbReference>
<feature type="binding site" evidence="17">
    <location>
        <position position="1160"/>
    </location>
    <ligand>
        <name>IMP</name>
        <dbReference type="ChEBI" id="CHEBI:58053"/>
    </ligand>
</feature>
<dbReference type="InterPro" id="IPR010201">
    <property type="entry name" value="HflK"/>
</dbReference>
<name>A0A812RIR5_SYMPI</name>
<dbReference type="Pfam" id="PF12221">
    <property type="entry name" value="HflK_N"/>
    <property type="match status" value="1"/>
</dbReference>
<comment type="catalytic activity">
    <reaction evidence="17">
        <text>IMP + L-aspartate + GTP = N(6)-(1,2-dicarboxyethyl)-AMP + GDP + phosphate + 2 H(+)</text>
        <dbReference type="Rhea" id="RHEA:15753"/>
        <dbReference type="ChEBI" id="CHEBI:15378"/>
        <dbReference type="ChEBI" id="CHEBI:29991"/>
        <dbReference type="ChEBI" id="CHEBI:37565"/>
        <dbReference type="ChEBI" id="CHEBI:43474"/>
        <dbReference type="ChEBI" id="CHEBI:57567"/>
        <dbReference type="ChEBI" id="CHEBI:58053"/>
        <dbReference type="ChEBI" id="CHEBI:58189"/>
        <dbReference type="EC" id="6.3.4.4"/>
    </reaction>
</comment>
<dbReference type="FunFam" id="3.90.170.10:FF:000001">
    <property type="entry name" value="Adenylosuccinate synthetase"/>
    <property type="match status" value="1"/>
</dbReference>
<accession>A0A812RIR5</accession>
<dbReference type="SMART" id="SM00244">
    <property type="entry name" value="PHB"/>
    <property type="match status" value="2"/>
</dbReference>
<feature type="binding site" evidence="17">
    <location>
        <begin position="948"/>
        <end position="954"/>
    </location>
    <ligand>
        <name>GTP</name>
        <dbReference type="ChEBI" id="CHEBI:37565"/>
    </ligand>
</feature>
<dbReference type="PROSITE" id="PS00513">
    <property type="entry name" value="ADENYLOSUCCIN_SYN_2"/>
    <property type="match status" value="1"/>
</dbReference>
<feature type="binding site" evidence="17">
    <location>
        <position position="1239"/>
    </location>
    <ligand>
        <name>IMP</name>
        <dbReference type="ChEBI" id="CHEBI:58053"/>
    </ligand>
</feature>
<dbReference type="Gene3D" id="3.40.440.10">
    <property type="entry name" value="Adenylosuccinate Synthetase, subunit A, domain 1"/>
    <property type="match status" value="1"/>
</dbReference>
<dbReference type="InterPro" id="IPR004517">
    <property type="entry name" value="HisZ"/>
</dbReference>
<feature type="binding site" evidence="17">
    <location>
        <position position="976"/>
    </location>
    <ligand>
        <name>Mg(2+)</name>
        <dbReference type="ChEBI" id="CHEBI:18420"/>
    </ligand>
</feature>
<dbReference type="InterPro" id="IPR001114">
    <property type="entry name" value="Adenylosuccinate_synthetase"/>
</dbReference>
<dbReference type="SUPFAM" id="SSF161111">
    <property type="entry name" value="Cation efflux protein transmembrane domain-like"/>
    <property type="match status" value="1"/>
</dbReference>
<organism evidence="22 23">
    <name type="scientific">Symbiodinium pilosum</name>
    <name type="common">Dinoflagellate</name>
    <dbReference type="NCBI Taxonomy" id="2952"/>
    <lineage>
        <taxon>Eukaryota</taxon>
        <taxon>Sar</taxon>
        <taxon>Alveolata</taxon>
        <taxon>Dinophyceae</taxon>
        <taxon>Suessiales</taxon>
        <taxon>Symbiodiniaceae</taxon>
        <taxon>Symbiodinium</taxon>
    </lineage>
</organism>
<sequence length="2470" mass="265113">MAWNEPGGGDKDKDPWGNRSDQGPPDLDEAIRKLQSQLSGIFGGGKGGSGSGGGASISGGALGLVGFVLIAIYAFTGVYQVDQQERGVVFRFGAAQEVLKEPGLHWNPPLIDQVELVNVTQVRSHSTQSSMLTQDENIVDISLTVQWVVDSAKDFIVNVKNPESSLAQATESALRHVAGSSTMNQVITDGREAIAAEVQTRLQNYLTSYGTGIFVNKVNIDRSAPPQQVQEAFNDVQKAKEDQQRFINQATAYAQQVVPEARGRAVRQIEEANAYRDRVIARSTGEAQRFDKLLAEYQQAKRVTRDRLYIDALESVLSNASKIMVDVEGGNNMMYLPLDQLTRQRTGGGEGVIDQTMMDNAFGEIMRADVKPGLHFKMPIAQQVKLFDARVLTLDSNSETYYTLEKKPLEVDSFVKWRVADVASFYESASFDIRRAERLLQERVNEGLRNQISRRDMHEVVSGERDQLMTELRTDLDEKMRGYGVEVVDVRVKRIDLPVQVSSSVYERMNSEREIEARQFRAEGQEEALAVRANADRQAVVLEAEAYRESEQIRGEGDAQSAAIYAAAFNKDPEFYEFYRSINAYVNVFSDKFAKMKTHWRLPRGVDELLPPAAWQLELLRRKVLDLFVSWGFEYVDPPVIEYLDALLVGSGEDLDLQTLKVVDQVSGRQLGVRADMTSQAVRIDAHSLVTDAVQRLCYAGPVVFANPQIAQNSRVPFKAGAEIFGAAGLDADAEVIALMLSTVQQAQVEEPVLLLGHMGIYLHLVAQLIAEGSLAAEDEGRLFTCIQRKSQADIRALLKKTPCSEMMAALPLMMGGLAVMDDVRQQLSGAPAPVLQALDELQILGEQVSDVHPGLSLRLDVSELSGYGYHNGPVYAVYHPTHGSALAQGGRYDNVGEVFGRLRPATGFDVNLKLLINAALLSEVAALRAVGERVQCALSEDELPPWGDEGKGKVVDLLTEEVAAVIRFQGGHNAGHTLVIDGEKTVLHVIPSGILRPDVQCVIGNGVVIEPNALLKEVVELEARGVPVRQRLRISPACPIILPHHVQLDLAREEARGERKIGTTGRGIGPAYEDKAARRGLRIGDLFYWQNFAAQLNEVMEYHNFMLTNYYKKPAVDFQQTLDECAKVAEQLKPMVCDVVPLLHGLREQGKNLLFEGAQGALLDIDLGTYPYVTSSNTTAGGTAVGSGFGPMYLDYVLGITKAYSTRVGSGPFPTELFDDVGAKLAERGNEFGSTTGRPRRCGWFDAVALRQAVQINSITGLCLTKLDVLDGMETIKVCVGYEDPDGSVGTAQFGSEYYSAVTPIYEELPGWQESTVGASGLKALPKAAQAYIARIEEAVGAPIDIISTGAAFDGAGMVQSADVGLWKPDHIITNEELVTSYNAYATAFNEANAAAISAGEVAEKPLSSVAFIEKASGIKQRYVYAKEGILDIERMRPVLSERSDDELSHQAEMAVHAAKAAMAQANKTSADIDMVIVSCAYTQRSYPAIAIEVQDALGIEGFGFDMLVACSAATFALHRAYDALAAGSARGVLVINPELVSPQMNYTDRDGHFIFGDVSTAVIMERADTCTAPHSYDVLSTQAVTSYSSNIRSNFGYLSFADDSNPFADDKLFHQNGRKVFKEVCPMAAEHLHSQVKKAGLELADIKRWWLHQANINMNDLIARRLLGRDPHPGEAPIVLDEFANTASAGSIIAFNLHQEDLQSGDCGVICSFGAGSSKKAIYAALAGNSLIAVTKFSAAFYTGSAAMLSEGIHSLVDTGNQILLLFGLKQSLKPASHEFPFGHGKEVYFWCFIVAMLIFALGGSASIYQGVMHLSSSEPITNIFINYIVLGLALVFELGALYVALKEFNKSRGDQTILEAVSNGKDPTLFVVVFEDSAAALGLLIAVFGLVMYQITGNMVFDAIASISIGVVLILTAIWLAYESKGLLIGESTTQPIRQLIKNVFLNDLRVAAVNEVASLHMGPDFVLVTASVEFATVQTAGEVESAVTELTAKVKQVDPRIKRVFVEAERTAALLLISMAAVFITGCGSSSSSSRPAPTPPIADLGEVDFEIVHASQDAPPVNLSVGGNVVASGADFGDAAFVTVDGGETTIVVEGIIPGGNAEVITATETFSDGQRVTIFAANDVANIGPIVLVDDQPEVADTDVRLRVVHAASNVTPIADMVDIYVTAPADPISSATPITLMFGDFTADAITVPAGDYRIRITPASDSTVVYDSGTVPLAGGSDLVVAAIANVGPGAAPVELIALTGSASLRLLDAETPADVRVGHLAADVGPVDVLIDDVLSPVQGATFGAITGYLPLAAGPTNFKVTVAGNANAVAIDTLDEVSLEAGETYSVTAVGLAGDGSLTYDVAVDNPRRIATESRVRIFHSSPAAGDVDIYVVGTGDPIDGLTPNFAAVPFGAETGYVPLAPGGYDVYVTEAGDPTMLIFPVVAVNLDAGGIYTAVAVDAAGGGEPVGLVVADDFL</sequence>
<feature type="binding site" evidence="17">
    <location>
        <begin position="1235"/>
        <end position="1241"/>
    </location>
    <ligand>
        <name>substrate</name>
    </ligand>
</feature>
<dbReference type="UniPathway" id="UPA00075">
    <property type="reaction ID" value="UER00335"/>
</dbReference>
<comment type="pathway">
    <text evidence="17">Purine metabolism; AMP biosynthesis via de novo pathway; AMP from IMP: step 1/2.</text>
</comment>
<keyword evidence="13 17" id="KW-0460">Magnesium</keyword>
<keyword evidence="14 20" id="KW-1133">Transmembrane helix</keyword>
<dbReference type="InterPro" id="IPR027469">
    <property type="entry name" value="Cation_efflux_TMD_sf"/>
</dbReference>
<dbReference type="NCBIfam" id="NF005703">
    <property type="entry name" value="PRK07515.1"/>
    <property type="match status" value="1"/>
</dbReference>
<dbReference type="CDD" id="cd00773">
    <property type="entry name" value="HisRS-like_core"/>
    <property type="match status" value="1"/>
</dbReference>
<dbReference type="Gene3D" id="3.90.170.10">
    <property type="entry name" value="Adenylosuccinate Synthetase, subunit A, domain 3"/>
    <property type="match status" value="1"/>
</dbReference>
<dbReference type="NCBIfam" id="TIGR00184">
    <property type="entry name" value="purA"/>
    <property type="match status" value="1"/>
</dbReference>
<dbReference type="PANTHER" id="PTHR11846:SF0">
    <property type="entry name" value="ADENYLOSUCCINATE SYNTHETASE"/>
    <property type="match status" value="1"/>
</dbReference>
<reference evidence="22" key="1">
    <citation type="submission" date="2021-02" db="EMBL/GenBank/DDBJ databases">
        <authorList>
            <person name="Dougan E. K."/>
            <person name="Rhodes N."/>
            <person name="Thang M."/>
            <person name="Chan C."/>
        </authorList>
    </citation>
    <scope>NUCLEOTIDE SEQUENCE</scope>
</reference>
<dbReference type="CDD" id="cd03108">
    <property type="entry name" value="AdSS"/>
    <property type="match status" value="1"/>
</dbReference>
<keyword evidence="15 17" id="KW-0342">GTP-binding</keyword>
<dbReference type="InterPro" id="IPR013747">
    <property type="entry name" value="ACP_syn_III_C"/>
</dbReference>
<dbReference type="InterPro" id="IPR058533">
    <property type="entry name" value="Cation_efflux_TM"/>
</dbReference>
<evidence type="ECO:0000256" key="15">
    <source>
        <dbReference type="ARBA" id="ARBA00023134"/>
    </source>
</evidence>
<dbReference type="GO" id="GO:0006633">
    <property type="term" value="P:fatty acid biosynthetic process"/>
    <property type="evidence" value="ECO:0007669"/>
    <property type="project" value="InterPro"/>
</dbReference>
<comment type="subcellular location">
    <subcellularLocation>
        <location evidence="2 17">Cytoplasm</location>
    </subcellularLocation>
    <subcellularLocation>
        <location evidence="1">Membrane</location>
        <topology evidence="1">Multi-pass membrane protein</topology>
    </subcellularLocation>
</comment>
<feature type="binding site" evidence="17">
    <location>
        <position position="1175"/>
    </location>
    <ligand>
        <name>IMP</name>
        <dbReference type="ChEBI" id="CHEBI:58053"/>
    </ligand>
</feature>
<dbReference type="Gene3D" id="3.40.47.10">
    <property type="match status" value="2"/>
</dbReference>
<feature type="binding site" evidence="17">
    <location>
        <begin position="974"/>
        <end position="977"/>
    </location>
    <ligand>
        <name>IMP</name>
        <dbReference type="ChEBI" id="CHEBI:58053"/>
    </ligand>
</feature>
<dbReference type="InterPro" id="IPR002524">
    <property type="entry name" value="Cation_efflux"/>
</dbReference>
<dbReference type="Pfam" id="PF14344">
    <property type="entry name" value="DUF4397"/>
    <property type="match status" value="2"/>
</dbReference>
<comment type="function">
    <text evidence="17">Plays an important role in the de novo pathway and in the salvage pathway of purine nucleotide biosynthesis. Catalyzes the first commited step in the biosynthesis of AMP from IMP.</text>
</comment>
<evidence type="ECO:0000259" key="21">
    <source>
        <dbReference type="SMART" id="SM00244"/>
    </source>
</evidence>
<proteinExistence type="inferred from homology"/>
<evidence type="ECO:0000256" key="11">
    <source>
        <dbReference type="ARBA" id="ARBA00022741"/>
    </source>
</evidence>
<dbReference type="SUPFAM" id="SSF52540">
    <property type="entry name" value="P-loop containing nucleoside triphosphate hydrolases"/>
    <property type="match status" value="1"/>
</dbReference>